<feature type="transmembrane region" description="Helical" evidence="1">
    <location>
        <begin position="97"/>
        <end position="116"/>
    </location>
</feature>
<evidence type="ECO:0000313" key="3">
    <source>
        <dbReference type="Proteomes" id="UP000187550"/>
    </source>
</evidence>
<evidence type="ECO:0008006" key="4">
    <source>
        <dbReference type="Google" id="ProtNLM"/>
    </source>
</evidence>
<keyword evidence="1" id="KW-0812">Transmembrane</keyword>
<dbReference type="OrthoDB" id="2735472at2"/>
<dbReference type="RefSeq" id="WP_076758053.1">
    <property type="nucleotide sequence ID" value="NZ_FTPL01000002.1"/>
</dbReference>
<name>A0A1U7PK90_9BACI</name>
<feature type="transmembrane region" description="Helical" evidence="1">
    <location>
        <begin position="42"/>
        <end position="59"/>
    </location>
</feature>
<keyword evidence="3" id="KW-1185">Reference proteome</keyword>
<keyword evidence="1" id="KW-1133">Transmembrane helix</keyword>
<accession>A0A1U7PK90</accession>
<keyword evidence="1" id="KW-0472">Membrane</keyword>
<feature type="transmembrane region" description="Helical" evidence="1">
    <location>
        <begin position="71"/>
        <end position="91"/>
    </location>
</feature>
<dbReference type="STRING" id="550447.SAMN05428946_1709"/>
<reference evidence="3" key="1">
    <citation type="submission" date="2017-01" db="EMBL/GenBank/DDBJ databases">
        <authorList>
            <person name="Varghese N."/>
            <person name="Submissions S."/>
        </authorList>
    </citation>
    <scope>NUCLEOTIDE SEQUENCE [LARGE SCALE GENOMIC DNA]</scope>
    <source>
        <strain evidence="3">MNA4</strain>
    </source>
</reference>
<evidence type="ECO:0000313" key="2">
    <source>
        <dbReference type="EMBL" id="SIT84320.1"/>
    </source>
</evidence>
<dbReference type="AlphaFoldDB" id="A0A1U7PK90"/>
<sequence>MRVFWYACSGAGISSASLLIYLAALAAKGTDTVILSELNTQMLGYLLLGGFMGGASIVYDGDRLSLMAQTALHVSVTAAAFCVTGLLLGWFGPGKLFGPIAVFLLIYGAIWTSIYLRNRMLARQLNRYGK</sequence>
<protein>
    <recommendedName>
        <fullName evidence="4">DUF3021 domain-containing protein</fullName>
    </recommendedName>
</protein>
<dbReference type="Pfam" id="PF11457">
    <property type="entry name" value="DUF3021"/>
    <property type="match status" value="1"/>
</dbReference>
<dbReference type="EMBL" id="FTPL01000002">
    <property type="protein sequence ID" value="SIT84320.1"/>
    <property type="molecule type" value="Genomic_DNA"/>
</dbReference>
<organism evidence="2 3">
    <name type="scientific">Edaphobacillus lindanitolerans</name>
    <dbReference type="NCBI Taxonomy" id="550447"/>
    <lineage>
        <taxon>Bacteria</taxon>
        <taxon>Bacillati</taxon>
        <taxon>Bacillota</taxon>
        <taxon>Bacilli</taxon>
        <taxon>Bacillales</taxon>
        <taxon>Bacillaceae</taxon>
        <taxon>Edaphobacillus</taxon>
    </lineage>
</organism>
<dbReference type="Proteomes" id="UP000187550">
    <property type="component" value="Unassembled WGS sequence"/>
</dbReference>
<dbReference type="InterPro" id="IPR021560">
    <property type="entry name" value="DUF3021"/>
</dbReference>
<evidence type="ECO:0000256" key="1">
    <source>
        <dbReference type="SAM" id="Phobius"/>
    </source>
</evidence>
<gene>
    <name evidence="2" type="ORF">SAMN05428946_1709</name>
</gene>
<proteinExistence type="predicted"/>